<dbReference type="GeneID" id="100121415"/>
<accession>A0A7M7QRD4</accession>
<feature type="compositionally biased region" description="Low complexity" evidence="6">
    <location>
        <begin position="1882"/>
        <end position="1893"/>
    </location>
</feature>
<feature type="region of interest" description="Disordered" evidence="6">
    <location>
        <begin position="1844"/>
        <end position="2069"/>
    </location>
</feature>
<protein>
    <recommendedName>
        <fullName evidence="7">C2H2-type domain-containing protein</fullName>
    </recommendedName>
</protein>
<feature type="region of interest" description="Disordered" evidence="6">
    <location>
        <begin position="315"/>
        <end position="374"/>
    </location>
</feature>
<dbReference type="RefSeq" id="XP_032453650.1">
    <property type="nucleotide sequence ID" value="XM_032597759.1"/>
</dbReference>
<feature type="compositionally biased region" description="Low complexity" evidence="6">
    <location>
        <begin position="3125"/>
        <end position="3140"/>
    </location>
</feature>
<feature type="compositionally biased region" description="Polar residues" evidence="6">
    <location>
        <begin position="1966"/>
        <end position="2000"/>
    </location>
</feature>
<feature type="compositionally biased region" description="Polar residues" evidence="6">
    <location>
        <begin position="420"/>
        <end position="438"/>
    </location>
</feature>
<feature type="compositionally biased region" description="Basic residues" evidence="6">
    <location>
        <begin position="1397"/>
        <end position="1409"/>
    </location>
</feature>
<feature type="compositionally biased region" description="Basic and acidic residues" evidence="6">
    <location>
        <begin position="812"/>
        <end position="861"/>
    </location>
</feature>
<dbReference type="RefSeq" id="XP_032453647.1">
    <property type="nucleotide sequence ID" value="XM_032597756.1"/>
</dbReference>
<feature type="compositionally biased region" description="Low complexity" evidence="6">
    <location>
        <begin position="1350"/>
        <end position="1370"/>
    </location>
</feature>
<dbReference type="PROSITE" id="PS50157">
    <property type="entry name" value="ZINC_FINGER_C2H2_2"/>
    <property type="match status" value="3"/>
</dbReference>
<feature type="compositionally biased region" description="Basic and acidic residues" evidence="6">
    <location>
        <begin position="1447"/>
        <end position="1461"/>
    </location>
</feature>
<evidence type="ECO:0000256" key="5">
    <source>
        <dbReference type="PROSITE-ProRule" id="PRU00042"/>
    </source>
</evidence>
<keyword evidence="4" id="KW-0862">Zinc</keyword>
<feature type="region of interest" description="Disordered" evidence="6">
    <location>
        <begin position="83"/>
        <end position="198"/>
    </location>
</feature>
<feature type="region of interest" description="Disordered" evidence="6">
    <location>
        <begin position="1396"/>
        <end position="1468"/>
    </location>
</feature>
<feature type="compositionally biased region" description="Basic and acidic residues" evidence="6">
    <location>
        <begin position="2683"/>
        <end position="2702"/>
    </location>
</feature>
<feature type="region of interest" description="Disordered" evidence="6">
    <location>
        <begin position="1196"/>
        <end position="1384"/>
    </location>
</feature>
<feature type="compositionally biased region" description="Basic and acidic residues" evidence="6">
    <location>
        <begin position="83"/>
        <end position="98"/>
    </location>
</feature>
<feature type="compositionally biased region" description="Basic and acidic residues" evidence="6">
    <location>
        <begin position="467"/>
        <end position="487"/>
    </location>
</feature>
<dbReference type="EnsemblMetazoa" id="XM_032597758">
    <property type="protein sequence ID" value="XP_032453649"/>
    <property type="gene ID" value="LOC100121415"/>
</dbReference>
<dbReference type="GO" id="GO:0008270">
    <property type="term" value="F:zinc ion binding"/>
    <property type="evidence" value="ECO:0007669"/>
    <property type="project" value="UniProtKB-KW"/>
</dbReference>
<name>A0A7M7QRD4_NASVI</name>
<dbReference type="PROSITE" id="PS00028">
    <property type="entry name" value="ZINC_FINGER_C2H2_1"/>
    <property type="match status" value="4"/>
</dbReference>
<feature type="region of interest" description="Disordered" evidence="6">
    <location>
        <begin position="2674"/>
        <end position="2732"/>
    </location>
</feature>
<feature type="compositionally biased region" description="Pro residues" evidence="6">
    <location>
        <begin position="615"/>
        <end position="626"/>
    </location>
</feature>
<dbReference type="SMART" id="SM00355">
    <property type="entry name" value="ZnF_C2H2"/>
    <property type="match status" value="29"/>
</dbReference>
<feature type="region of interest" description="Disordered" evidence="6">
    <location>
        <begin position="3267"/>
        <end position="3301"/>
    </location>
</feature>
<evidence type="ECO:0000256" key="2">
    <source>
        <dbReference type="ARBA" id="ARBA00022737"/>
    </source>
</evidence>
<dbReference type="InterPro" id="IPR013087">
    <property type="entry name" value="Znf_C2H2_type"/>
</dbReference>
<reference evidence="8" key="1">
    <citation type="submission" date="2021-01" db="UniProtKB">
        <authorList>
            <consortium name="EnsemblMetazoa"/>
        </authorList>
    </citation>
    <scope>IDENTIFICATION</scope>
</reference>
<dbReference type="RefSeq" id="XP_032453646.1">
    <property type="nucleotide sequence ID" value="XM_032597755.1"/>
</dbReference>
<evidence type="ECO:0000256" key="1">
    <source>
        <dbReference type="ARBA" id="ARBA00022723"/>
    </source>
</evidence>
<dbReference type="KEGG" id="nvi:100121415"/>
<feature type="compositionally biased region" description="Acidic residues" evidence="6">
    <location>
        <begin position="3421"/>
        <end position="3431"/>
    </location>
</feature>
<keyword evidence="9" id="KW-1185">Reference proteome</keyword>
<evidence type="ECO:0000256" key="6">
    <source>
        <dbReference type="SAM" id="MobiDB-lite"/>
    </source>
</evidence>
<feature type="compositionally biased region" description="Basic and acidic residues" evidence="6">
    <location>
        <begin position="1868"/>
        <end position="1881"/>
    </location>
</feature>
<dbReference type="PANTHER" id="PTHR24403:SF67">
    <property type="entry name" value="FI01116P-RELATED"/>
    <property type="match status" value="1"/>
</dbReference>
<dbReference type="GO" id="GO:0005634">
    <property type="term" value="C:nucleus"/>
    <property type="evidence" value="ECO:0007669"/>
    <property type="project" value="TreeGrafter"/>
</dbReference>
<evidence type="ECO:0000256" key="3">
    <source>
        <dbReference type="ARBA" id="ARBA00022771"/>
    </source>
</evidence>
<feature type="compositionally biased region" description="Acidic residues" evidence="6">
    <location>
        <begin position="1009"/>
        <end position="1027"/>
    </location>
</feature>
<dbReference type="PANTHER" id="PTHR24403">
    <property type="entry name" value="ZINC FINGER PROTEIN"/>
    <property type="match status" value="1"/>
</dbReference>
<dbReference type="EnsemblMetazoa" id="XM_032597757">
    <property type="protein sequence ID" value="XP_032453648"/>
    <property type="gene ID" value="LOC100121415"/>
</dbReference>
<feature type="compositionally biased region" description="Basic and acidic residues" evidence="6">
    <location>
        <begin position="1205"/>
        <end position="1218"/>
    </location>
</feature>
<feature type="compositionally biased region" description="Low complexity" evidence="6">
    <location>
        <begin position="1310"/>
        <end position="1323"/>
    </location>
</feature>
<feature type="compositionally biased region" description="Low complexity" evidence="6">
    <location>
        <begin position="357"/>
        <end position="371"/>
    </location>
</feature>
<dbReference type="Proteomes" id="UP000002358">
    <property type="component" value="Chromosome 3"/>
</dbReference>
<feature type="compositionally biased region" description="Basic and acidic residues" evidence="6">
    <location>
        <begin position="329"/>
        <end position="339"/>
    </location>
</feature>
<feature type="compositionally biased region" description="Basic and acidic residues" evidence="6">
    <location>
        <begin position="263"/>
        <end position="272"/>
    </location>
</feature>
<keyword evidence="2" id="KW-0677">Repeat</keyword>
<feature type="domain" description="C2H2-type" evidence="7">
    <location>
        <begin position="2392"/>
        <end position="2415"/>
    </location>
</feature>
<feature type="compositionally biased region" description="Low complexity" evidence="6">
    <location>
        <begin position="1273"/>
        <end position="1282"/>
    </location>
</feature>
<dbReference type="RefSeq" id="XP_032453648.1">
    <property type="nucleotide sequence ID" value="XM_032597757.1"/>
</dbReference>
<feature type="domain" description="C2H2-type" evidence="7">
    <location>
        <begin position="3491"/>
        <end position="3519"/>
    </location>
</feature>
<dbReference type="RefSeq" id="XP_032453649.1">
    <property type="nucleotide sequence ID" value="XM_032597758.1"/>
</dbReference>
<feature type="compositionally biased region" description="Basic and acidic residues" evidence="6">
    <location>
        <begin position="2883"/>
        <end position="2896"/>
    </location>
</feature>
<feature type="compositionally biased region" description="Basic and acidic residues" evidence="6">
    <location>
        <begin position="750"/>
        <end position="775"/>
    </location>
</feature>
<feature type="compositionally biased region" description="Low complexity" evidence="6">
    <location>
        <begin position="2706"/>
        <end position="2715"/>
    </location>
</feature>
<keyword evidence="3 5" id="KW-0863">Zinc-finger</keyword>
<feature type="compositionally biased region" description="Basic residues" evidence="6">
    <location>
        <begin position="1225"/>
        <end position="1245"/>
    </location>
</feature>
<feature type="region of interest" description="Disordered" evidence="6">
    <location>
        <begin position="998"/>
        <end position="1171"/>
    </location>
</feature>
<feature type="region of interest" description="Disordered" evidence="6">
    <location>
        <begin position="2973"/>
        <end position="3002"/>
    </location>
</feature>
<feature type="region of interest" description="Disordered" evidence="6">
    <location>
        <begin position="606"/>
        <end position="626"/>
    </location>
</feature>
<organism evidence="8 9">
    <name type="scientific">Nasonia vitripennis</name>
    <name type="common">Parasitic wasp</name>
    <dbReference type="NCBI Taxonomy" id="7425"/>
    <lineage>
        <taxon>Eukaryota</taxon>
        <taxon>Metazoa</taxon>
        <taxon>Ecdysozoa</taxon>
        <taxon>Arthropoda</taxon>
        <taxon>Hexapoda</taxon>
        <taxon>Insecta</taxon>
        <taxon>Pterygota</taxon>
        <taxon>Neoptera</taxon>
        <taxon>Endopterygota</taxon>
        <taxon>Hymenoptera</taxon>
        <taxon>Apocrita</taxon>
        <taxon>Proctotrupomorpha</taxon>
        <taxon>Chalcidoidea</taxon>
        <taxon>Pteromalidae</taxon>
        <taxon>Pteromalinae</taxon>
        <taxon>Nasonia</taxon>
    </lineage>
</organism>
<feature type="domain" description="C2H2-type" evidence="7">
    <location>
        <begin position="3802"/>
        <end position="3830"/>
    </location>
</feature>
<dbReference type="OrthoDB" id="4737882at2759"/>
<feature type="compositionally biased region" description="Basic and acidic residues" evidence="6">
    <location>
        <begin position="1114"/>
        <end position="1128"/>
    </location>
</feature>
<evidence type="ECO:0000259" key="7">
    <source>
        <dbReference type="PROSITE" id="PS50157"/>
    </source>
</evidence>
<dbReference type="Gene3D" id="3.30.160.60">
    <property type="entry name" value="Classic Zinc Finger"/>
    <property type="match status" value="5"/>
</dbReference>
<feature type="region of interest" description="Disordered" evidence="6">
    <location>
        <begin position="263"/>
        <end position="283"/>
    </location>
</feature>
<feature type="compositionally biased region" description="Basic and acidic residues" evidence="6">
    <location>
        <begin position="1426"/>
        <end position="1437"/>
    </location>
</feature>
<dbReference type="RefSeq" id="XP_016839023.1">
    <property type="nucleotide sequence ID" value="XM_016983534.3"/>
</dbReference>
<feature type="compositionally biased region" description="Basic and acidic residues" evidence="6">
    <location>
        <begin position="441"/>
        <end position="459"/>
    </location>
</feature>
<feature type="region of interest" description="Disordered" evidence="6">
    <location>
        <begin position="386"/>
        <end position="504"/>
    </location>
</feature>
<feature type="compositionally biased region" description="Basic and acidic residues" evidence="6">
    <location>
        <begin position="387"/>
        <end position="398"/>
    </location>
</feature>
<feature type="compositionally biased region" description="Low complexity" evidence="6">
    <location>
        <begin position="1150"/>
        <end position="1160"/>
    </location>
</feature>
<feature type="compositionally biased region" description="Basic and acidic residues" evidence="6">
    <location>
        <begin position="1078"/>
        <end position="1106"/>
    </location>
</feature>
<feature type="region of interest" description="Disordered" evidence="6">
    <location>
        <begin position="2874"/>
        <end position="2897"/>
    </location>
</feature>
<feature type="region of interest" description="Disordered" evidence="6">
    <location>
        <begin position="3411"/>
        <end position="3431"/>
    </location>
</feature>
<proteinExistence type="predicted"/>
<sequence length="3985" mass="446858">MESHEYERKFRSMQQYLPYLEEKIDAIKKIKLRITFPDPERETKLKRLQVMYSILTNSQKKVNVKTLEKFESIIRKMIDQDEIDRQAHKSCSSKKDINPYHNPDIIRPGSSCSTASGSSISSNAHKSNRKVFDDTPASPSPPHSPPSHDSRSAPIIIPTERRPRYVPVADSPPRVSVSGRGRNYFGRSPSPEPQSAIPNVVPISKVDINQMQPGEWDTDEEDDRPAPINKRPEIVVPKPPDVAAAAKKLGETFPFKKEEFKPVPKRDMEKPPHIPHPSDNIPTVPVNALGGSRRLASVIEKTNLLNERSINRLLTSHRPISPPPGLNDDIIRSPSDHHMRQPPASVPFSPTMRDSTSSGPGMPSLLLSAPPTRAPVPLEDIVGLMDDNERNNLRRNDTAKQPSTVSSRPMPVPPSRLAMPNSSPVAMSPRSDGSTMSPLHTDPRLSGDPRSRPTNDPRSHNVNPRSHSIDPRNHNIDPRSHNSDPRSHPPMPSSDPRSHGNAVPRYADNYERHKRTIPVPEPPMPPNDYGRQRQMEQFGPDNPGMMTQPLHPVPNPVQVSGPVPGPAPNQNPMYNPHNQMGPMNYDYRMGPVSDSYGNVNVGPAMQSTQQQWNGPPHPHMQPGPPQAPHPFPMGPGMRGPESQGWQNSGPMYPEMQQPLMMNGDARMGGGYPGPMPPNMGRGNTSHIQPLMSTNTRYPNYQDTARPYDEFQRSRTWADTNNRDQGRPFGGRPNTSFNRPPAVNSWGGNKDGPRLNRDPRVTSGDRDPRNQHRPEQPNRSSTPTPKEPPLTKTIKGPPPGKEVHPNKLAKQVAAEKETASKKRPELHKLDSNKSKEKDKDKDKDKDKHKNRDKDKSKKKPGESMKSPLTDLYGTIDAKKAVTGIGLQKFKIPKKRPSADTRPEPQPVTEGNCEDDDRVSSASPGHESATKNQPESKTSKKQSKTKASDIIKEIVFNDSSDNDVENLSEIIDLQKRKKSKKIRNLSKTDLSVLVKSLMKKLKEKKGGGDSSSDDDDDYDCSDAKDDDNDVGNGKVSPAPSPTKSKLVQKKRRKAIIESSSDDSESESAPPPSSSSKKDKKRSDSKKSTSDVKNKDPEKTEKEKKNDKKSLKKKSNKITDDSESGKEKEDTLPEPSPATEKESVPAETPIVCTMTTTTTTTTTNAPVKPKPKRRFRELDMLQEDLKSSWICDGAMKATGSRTCSLKNKPQEPEHATDDEHSTSPAKGAARKLKKPAVPKSKAASKVKKATSESSLLASSDSDEDMPLARRSEGFGTDTSSTTSTSKSKKDTSPKATNRKSRAKSVPKVPPPLFDSSSNDSFNLDPSAVEPTTDISLHPETSGKGKNPKKSAKKTASADAESSSDESFVSNTSSLLPENSAKPRDNNAELLDDVIAELARKTGKKKQIKKKKSNWQNGIVSKKKKKKAVNRLDESTSHESAVDTSMANDTDATKEAETSENPDRPNDDDEVGFRLTSENASANVQDDEDLSKRVDAEALIAYTYNGNEKYQCLLCPFYRKNIVHHYKMSHPRKEVLISRLPVEGANLAIEESERLDFENNASPMDKDTGKYSCRFCTFTSKGIDSCARESFYEHCTNHTGEYRFSCLNCNYEAIAKGSIRTHYYKECRKLTPMKNFNEAVIECPIPDEDRIYGYLCGKCNFVQLKKSNVEQHVKRWHSKESDTVKIIKIDMSLNLKRDVDVKVKPEDLVDESIVPHNIALKNEKEAIAESETKEVNVKPAVTDESAAEIENEAENENEISVMMEATEHKPPKAEKTEKSSNLSAFVCPDELVDKDVEIQNERKKKMQEIAQNIGIKVDKEEGQKRLSITDQLKNKIATSLPAAEPELAISEKVEASEGEANGSIGPAEDVEDPLHIPEEGAETKPAEATVTEAPAEVLLPEKLKDDPEVSDVSEKEDKSSVKMKDPLEFVNEATKKDSDDETSYEETNVGPVQYDSDSSASQSDHEMATDVNSILQNTGEMHSPSKGQMMTTIQRLAAQLQQKPLDTPDLPEGEPESINADAPDVEVKVEKTSPKRPGDDMAILSPTKIKKEVKREPMSPPSQVRNEGARVDDNTQKPVIRIRRISGDKLSKGGEPELTSMATIERVQSNANEDDSGFLKIANVVSLAENETDNKMVTHIRKAMENSPQKNKGLSVLKKSNSFILKRVDNNETVKLIPITIAGNSRAVTKADNFISIGGQQAMAIKLDKGVAVPITMGTSGNAATTLVSSSNQPFKFLKIAAPEQVSVAIKLKSANVYEKMLKDDKLVHMFKCMGRDCCFTTSTEQAFHKHLRIHEDDAGNKGNNEQPKDYFKCAYCYIDCKSYDELMFHLKKQHIFCRYCCKYCFYRAFAYSYVEIHQKTFHQMKKVHILVVSEELVQMPPPSKRLERKQIIKPYVCVHECNKYFFIPEAFVLHLNMHHANIQSNFRCHLCLTTVPTVDNLIEHYKQHGYFKYHCMYCTHGSASMKELHSHLSSAHYNQPPHILERCLPREISKNMSAIDQLRVRDVDAIYRQRRGAFEDEHNGKVPIPALNRNPIQKPASPMTIIQQHPPLMTAKVITTKENNNPGGTFVPLTNLDGGVSNIRILDARSLSTSANTSLLNLGKNIKVTVTDPTNTTNKDKLSINNANIDDDNEFVSTNLLDHTELLSGKKTNQSTKANVAKADDYDSDIEIIEDYTDTTTNKETPPIKKADIKEEVADNSKTQDSDESSPSTETSESGTVDVKSSSKPNIPNNEGRFLKIEDVKGTGFEGKELFQCGVQACVFAADTAENLRLHMVQCSPNIDDGITEPTPLYCVHCGPSSKRFSKATFFIDHLKTHGLKRFSCAVCDAKFAVQGQAQSHVRAKHKYVNSKIVPADPMNPSTDGLFIVHPVKTSEKLKSKKHKSPEKNDPSKLAELEKTTYSPDEIEKLPLSAIFMRAAQCALCPYSNKVRTNVVRHLQAHLKDESVPDSSPVNPVPCLDKKERMFDKMVNLASSSHENGRMGSGGSANNSQKEPAKSEEDEGVPKYVPENKRFVCGVPECNYLTVDEPMLRHHLKALHSDELYFRCPHCPAPSPGQDIAQNIALEKMGIHLKMHDSRLYKCSHCIYHHYHRHLVERHMSDKHPDKRQFVKVIRELQTDQSVDEPQPEQQQQEEQQSTTASQESEDSATPDPDGNTWKCNLCDFKCVYKNAMQSHVINAHDEKCQFKCKACGFRTTTKINFDPHLLNKHPTNPNVEFITIFQRIKGLKKIESEPATPQDEPFDTTPLWRRDMPRIRHIRGILLEEEDETDTIRGKRKADDSSGKSAKIKSGKSDDTKSPDVKKARMSIDGTMKFADGNYGSYGKPDGNHYTCPICGVFKSKYKQDFRDHLFRDLKYFRWTCPKSDCAYKSVNRSSLSKHHYSRHGEEDFEPEPSSPNDDIEEWVAMVIKQQNDIMKGSVPPPTEEDAEESDCEELTIDVKEEDDNDISDNDDEKVSSEVLSTPVTCKHCQKTFAKWRGFKRHVQLKHLKRLTFLCPYCDRSTNSEAEILKHLRSQHKGMPEKVLENPNPQTSELSAEFWEREYGLVVPSQKKKRKKPEDSVNDSVREYACDKCDFIAMNNAGLKSHLKTHEVRVKQKCEYCTFSSFNPSEMRQHWEVNHPHLEFKVEEAIVMSTSSNSGNSNVRTAKKAKLDEEKKATVYYCYYCNMGSTSLDAIRSHWKMIHTNDSKSAIFKYKEHSEPRVKCAYCAEPGTKSILVNHIWQKHGNDKPVLLVERDENGWMCKWCKGEFFTTKEEIDSHQKMFHSHLPMNYKIKRRIFSCKQCTFETLYFDMMQKHAKNHLNSYKCKHCVSVFKTFAAVKSHFKIAHPDKEPETCTITTDDLNKEIETILSEAAVFSDVQLSPVKVSTSPVKTPPTSPRIAKKSTTKQSVVIPMQPFPNKIKAVARKSTNPLPRYPAGTVFETENLPNYVSYYGKPTVPVDLGSLNTMLAIGGLKMKVDCAKLAEMLNIEPTLKIKDFMKERGRDHR</sequence>
<feature type="compositionally biased region" description="Low complexity" evidence="6">
    <location>
        <begin position="110"/>
        <end position="125"/>
    </location>
</feature>
<dbReference type="InterPro" id="IPR050688">
    <property type="entry name" value="Zinc_finger/UBP_domain"/>
</dbReference>
<feature type="compositionally biased region" description="Polar residues" evidence="6">
    <location>
        <begin position="2720"/>
        <end position="2730"/>
    </location>
</feature>
<feature type="region of interest" description="Disordered" evidence="6">
    <location>
        <begin position="3117"/>
        <end position="3150"/>
    </location>
</feature>
<dbReference type="RefSeq" id="XP_031782822.1">
    <property type="nucleotide sequence ID" value="XM_031926962.2"/>
</dbReference>
<evidence type="ECO:0000313" key="9">
    <source>
        <dbReference type="Proteomes" id="UP000002358"/>
    </source>
</evidence>
<feature type="region of interest" description="Disordered" evidence="6">
    <location>
        <begin position="214"/>
        <end position="234"/>
    </location>
</feature>
<feature type="compositionally biased region" description="Basic and acidic residues" evidence="6">
    <location>
        <begin position="2021"/>
        <end position="2035"/>
    </location>
</feature>
<keyword evidence="1" id="KW-0479">Metal-binding</keyword>
<feature type="compositionally biased region" description="Basic and acidic residues" evidence="6">
    <location>
        <begin position="1895"/>
        <end position="1934"/>
    </location>
</feature>
<dbReference type="InParanoid" id="A0A7M7QRD4"/>
<dbReference type="GO" id="GO:0045944">
    <property type="term" value="P:positive regulation of transcription by RNA polymerase II"/>
    <property type="evidence" value="ECO:0007669"/>
    <property type="project" value="TreeGrafter"/>
</dbReference>
<dbReference type="EnsemblMetazoa" id="XM_032597759">
    <property type="protein sequence ID" value="XP_032453650"/>
    <property type="gene ID" value="LOC100121415"/>
</dbReference>
<dbReference type="EnsemblMetazoa" id="XM_031926962">
    <property type="protein sequence ID" value="XP_031782822"/>
    <property type="gene ID" value="LOC100121415"/>
</dbReference>
<feature type="compositionally biased region" description="Basic and acidic residues" evidence="6">
    <location>
        <begin position="3268"/>
        <end position="3280"/>
    </location>
</feature>
<dbReference type="EnsemblMetazoa" id="XM_016983534">
    <property type="protein sequence ID" value="XP_016839023"/>
    <property type="gene ID" value="LOC100121415"/>
</dbReference>
<dbReference type="EnsemblMetazoa" id="XM_032597755">
    <property type="protein sequence ID" value="XP_032453646"/>
    <property type="gene ID" value="LOC100121415"/>
</dbReference>
<feature type="compositionally biased region" description="Basic and acidic residues" evidence="6">
    <location>
        <begin position="3289"/>
        <end position="3301"/>
    </location>
</feature>
<dbReference type="EnsemblMetazoa" id="XM_032597756">
    <property type="protein sequence ID" value="XP_032453647"/>
    <property type="gene ID" value="LOC100121415"/>
</dbReference>
<feature type="region of interest" description="Disordered" evidence="6">
    <location>
        <begin position="677"/>
        <end position="946"/>
    </location>
</feature>
<evidence type="ECO:0000256" key="4">
    <source>
        <dbReference type="ARBA" id="ARBA00022833"/>
    </source>
</evidence>
<evidence type="ECO:0000313" key="8">
    <source>
        <dbReference type="EnsemblMetazoa" id="XP_032453649"/>
    </source>
</evidence>
<feature type="compositionally biased region" description="Polar residues" evidence="6">
    <location>
        <begin position="684"/>
        <end position="702"/>
    </location>
</feature>